<dbReference type="AlphaFoldDB" id="A0A381YZ89"/>
<evidence type="ECO:0000313" key="1">
    <source>
        <dbReference type="EMBL" id="SVA82269.1"/>
    </source>
</evidence>
<protein>
    <submittedName>
        <fullName evidence="1">Uncharacterized protein</fullName>
    </submittedName>
</protein>
<organism evidence="1">
    <name type="scientific">marine metagenome</name>
    <dbReference type="NCBI Taxonomy" id="408172"/>
    <lineage>
        <taxon>unclassified sequences</taxon>
        <taxon>metagenomes</taxon>
        <taxon>ecological metagenomes</taxon>
    </lineage>
</organism>
<name>A0A381YZ89_9ZZZZ</name>
<reference evidence="1" key="1">
    <citation type="submission" date="2018-05" db="EMBL/GenBank/DDBJ databases">
        <authorList>
            <person name="Lanie J.A."/>
            <person name="Ng W.-L."/>
            <person name="Kazmierczak K.M."/>
            <person name="Andrzejewski T.M."/>
            <person name="Davidsen T.M."/>
            <person name="Wayne K.J."/>
            <person name="Tettelin H."/>
            <person name="Glass J.I."/>
            <person name="Rusch D."/>
            <person name="Podicherti R."/>
            <person name="Tsui H.-C.T."/>
            <person name="Winkler M.E."/>
        </authorList>
    </citation>
    <scope>NUCLEOTIDE SEQUENCE</scope>
</reference>
<gene>
    <name evidence="1" type="ORF">METZ01_LOCUS135123</name>
</gene>
<sequence length="266" mass="31186">MRKLYTLEELKSKYEPDKIISAIEENFVIHKFTLINLFSIESCPLSKYKQERQMSFLDTKRPDDEELIKEITEKLHDSIYFMTLSKKDRTLVTQKMRSFANELVEVQLMRIKLFIDDPLLVSPYPSDKESEQPEILTEIIEVLGCIESGLELEKSYWENIPRAGYLSGLQVSMGEFFMRLNQIGMSQKDQISLVQQIFDEFEVDWKEGARENIKVSLQQPSLEILQNRKMHFDSIIGVNQTTALSKNFVAELTSAFNIYRSQLRRF</sequence>
<proteinExistence type="predicted"/>
<accession>A0A381YZ89</accession>
<dbReference type="EMBL" id="UINC01019434">
    <property type="protein sequence ID" value="SVA82269.1"/>
    <property type="molecule type" value="Genomic_DNA"/>
</dbReference>